<dbReference type="OrthoDB" id="4781at2759"/>
<sequence length="524" mass="58676">MKKYIVLLALISFAATATGSNFNQDFDITWGDGRAKILNNGKLLTLSLDKTSGSGFRSKKQYMFGKIDLQIKLVPGNSAGTVTTYYLSSLGPNHDEIDFEFLGNLSGQPYTLHTNVFAQGKGGREQQFRLWFDPTKDFHTYSILWNPQSIIFSVDGTPIRQFKNLESKGVPYPKSQPMWVYSSLWNADDWATRGGLVKTDWSQAPFTASYTNFNALACSGATSSCSQNSSANSCHIHAHHKNINSAMMKIHIVLFALLSFVTSAFGGNFYEDFDITWGDARAKILDNGKLLTLSLDRDSGSGFRSKRQYMFGKIDFQIKLIPGNSAGTVTTYYLSSLGSTHDEIDFEFLGNLSGQPYILHTNVFTQGNGGREQQFHLWFDPTKDFHTYSILWNPQTIIFSVDGIPIRQFKNLESKGVPYPKNQPMWIYSSLWNADDWATRGGLVKTDWSQAPFTASFTHFSALACANATGSCSQNSSADSWFSQSLDSSGQGTIKWVQKNYMIYNYCTDYKRFPQGFPFECSVA</sequence>
<dbReference type="Pfam" id="PF00722">
    <property type="entry name" value="Glyco_hydro_16"/>
    <property type="match status" value="2"/>
</dbReference>
<dbReference type="GO" id="GO:0016762">
    <property type="term" value="F:xyloglucan:xyloglucosyl transferase activity"/>
    <property type="evidence" value="ECO:0007669"/>
    <property type="project" value="UniProtKB-EC"/>
</dbReference>
<dbReference type="GO" id="GO:0071555">
    <property type="term" value="P:cell wall organization"/>
    <property type="evidence" value="ECO:0007669"/>
    <property type="project" value="UniProtKB-ARBA"/>
</dbReference>
<keyword evidence="9" id="KW-0732">Signal</keyword>
<dbReference type="InterPro" id="IPR000757">
    <property type="entry name" value="Beta-glucanase-like"/>
</dbReference>
<keyword evidence="2" id="KW-0808">Transferase</keyword>
<dbReference type="InterPro" id="IPR008263">
    <property type="entry name" value="GH16_AS"/>
</dbReference>
<evidence type="ECO:0000259" key="10">
    <source>
        <dbReference type="PROSITE" id="PS51762"/>
    </source>
</evidence>
<keyword evidence="12" id="KW-1185">Reference proteome</keyword>
<evidence type="ECO:0000256" key="9">
    <source>
        <dbReference type="SAM" id="SignalP"/>
    </source>
</evidence>
<evidence type="ECO:0000256" key="3">
    <source>
        <dbReference type="ARBA" id="ARBA00022801"/>
    </source>
</evidence>
<dbReference type="SUPFAM" id="SSF49899">
    <property type="entry name" value="Concanavalin A-like lectins/glucanases"/>
    <property type="match status" value="2"/>
</dbReference>
<keyword evidence="4" id="KW-1015">Disulfide bond</keyword>
<feature type="domain" description="GH16" evidence="10">
    <location>
        <begin position="16"/>
        <end position="169"/>
    </location>
</feature>
<dbReference type="InterPro" id="IPR016455">
    <property type="entry name" value="XTH"/>
</dbReference>
<dbReference type="Gene3D" id="2.60.120.200">
    <property type="match status" value="2"/>
</dbReference>
<evidence type="ECO:0000313" key="11">
    <source>
        <dbReference type="EMBL" id="GER41767.1"/>
    </source>
</evidence>
<dbReference type="PANTHER" id="PTHR31062">
    <property type="entry name" value="XYLOGLUCAN ENDOTRANSGLUCOSYLASE/HYDROLASE PROTEIN 8-RELATED"/>
    <property type="match status" value="1"/>
</dbReference>
<dbReference type="GO" id="GO:0004553">
    <property type="term" value="F:hydrolase activity, hydrolyzing O-glycosyl compounds"/>
    <property type="evidence" value="ECO:0007669"/>
    <property type="project" value="InterPro"/>
</dbReference>
<comment type="similarity">
    <text evidence="8">Belongs to the glycosyl hydrolase 16 family. XTH group 1 subfamily.</text>
</comment>
<feature type="chain" id="PRO_5023089036" description="xyloglucan:xyloglucosyl transferase" evidence="9">
    <location>
        <begin position="20"/>
        <end position="524"/>
    </location>
</feature>
<dbReference type="FunFam" id="2.60.120.200:FF:000025">
    <property type="entry name" value="Xyloglucan endotransglucosylase/hydrolase"/>
    <property type="match status" value="2"/>
</dbReference>
<evidence type="ECO:0000256" key="7">
    <source>
        <dbReference type="ARBA" id="ARBA00034022"/>
    </source>
</evidence>
<dbReference type="GO" id="GO:0042546">
    <property type="term" value="P:cell wall biogenesis"/>
    <property type="evidence" value="ECO:0007669"/>
    <property type="project" value="InterPro"/>
</dbReference>
<evidence type="ECO:0000256" key="8">
    <source>
        <dbReference type="ARBA" id="ARBA00038488"/>
    </source>
</evidence>
<dbReference type="InterPro" id="IPR044791">
    <property type="entry name" value="Beta-glucanase/XTH"/>
</dbReference>
<evidence type="ECO:0000256" key="6">
    <source>
        <dbReference type="ARBA" id="ARBA00023295"/>
    </source>
</evidence>
<keyword evidence="3 11" id="KW-0378">Hydrolase</keyword>
<dbReference type="EMBL" id="BKCP01006183">
    <property type="protein sequence ID" value="GER41767.1"/>
    <property type="molecule type" value="Genomic_DNA"/>
</dbReference>
<evidence type="ECO:0000313" key="12">
    <source>
        <dbReference type="Proteomes" id="UP000325081"/>
    </source>
</evidence>
<feature type="signal peptide" evidence="9">
    <location>
        <begin position="1"/>
        <end position="19"/>
    </location>
</feature>
<evidence type="ECO:0000256" key="4">
    <source>
        <dbReference type="ARBA" id="ARBA00023157"/>
    </source>
</evidence>
<dbReference type="PROSITE" id="PS01034">
    <property type="entry name" value="GH16_1"/>
    <property type="match status" value="2"/>
</dbReference>
<gene>
    <name evidence="11" type="ORF">STAS_18505</name>
</gene>
<accession>A0A5A7QBK9</accession>
<protein>
    <recommendedName>
        <fullName evidence="1">xyloglucan:xyloglucosyl transferase</fullName>
        <ecNumber evidence="1">2.4.1.207</ecNumber>
    </recommendedName>
</protein>
<dbReference type="GO" id="GO:0048046">
    <property type="term" value="C:apoplast"/>
    <property type="evidence" value="ECO:0007669"/>
    <property type="project" value="InterPro"/>
</dbReference>
<dbReference type="Pfam" id="PF06955">
    <property type="entry name" value="XET_C"/>
    <property type="match status" value="1"/>
</dbReference>
<evidence type="ECO:0000256" key="1">
    <source>
        <dbReference type="ARBA" id="ARBA00012152"/>
    </source>
</evidence>
<evidence type="ECO:0000256" key="2">
    <source>
        <dbReference type="ARBA" id="ARBA00022679"/>
    </source>
</evidence>
<name>A0A5A7QBK9_STRAF</name>
<comment type="caution">
    <text evidence="11">The sequence shown here is derived from an EMBL/GenBank/DDBJ whole genome shotgun (WGS) entry which is preliminary data.</text>
</comment>
<dbReference type="InterPro" id="IPR013320">
    <property type="entry name" value="ConA-like_dom_sf"/>
</dbReference>
<dbReference type="CDD" id="cd02176">
    <property type="entry name" value="GH16_XET"/>
    <property type="match status" value="2"/>
</dbReference>
<dbReference type="Proteomes" id="UP000325081">
    <property type="component" value="Unassembled WGS sequence"/>
</dbReference>
<proteinExistence type="inferred from homology"/>
<feature type="domain" description="GH16" evidence="10">
    <location>
        <begin position="165"/>
        <end position="457"/>
    </location>
</feature>
<dbReference type="InterPro" id="IPR010713">
    <property type="entry name" value="XET_C"/>
</dbReference>
<keyword evidence="5" id="KW-0325">Glycoprotein</keyword>
<evidence type="ECO:0000256" key="5">
    <source>
        <dbReference type="ARBA" id="ARBA00023180"/>
    </source>
</evidence>
<dbReference type="AlphaFoldDB" id="A0A5A7QBK9"/>
<dbReference type="PROSITE" id="PS51762">
    <property type="entry name" value="GH16_2"/>
    <property type="match status" value="2"/>
</dbReference>
<reference evidence="12" key="1">
    <citation type="journal article" date="2019" name="Curr. Biol.">
        <title>Genome Sequence of Striga asiatica Provides Insight into the Evolution of Plant Parasitism.</title>
        <authorList>
            <person name="Yoshida S."/>
            <person name="Kim S."/>
            <person name="Wafula E.K."/>
            <person name="Tanskanen J."/>
            <person name="Kim Y.M."/>
            <person name="Honaas L."/>
            <person name="Yang Z."/>
            <person name="Spallek T."/>
            <person name="Conn C.E."/>
            <person name="Ichihashi Y."/>
            <person name="Cheong K."/>
            <person name="Cui S."/>
            <person name="Der J.P."/>
            <person name="Gundlach H."/>
            <person name="Jiao Y."/>
            <person name="Hori C."/>
            <person name="Ishida J.K."/>
            <person name="Kasahara H."/>
            <person name="Kiba T."/>
            <person name="Kim M.S."/>
            <person name="Koo N."/>
            <person name="Laohavisit A."/>
            <person name="Lee Y.H."/>
            <person name="Lumba S."/>
            <person name="McCourt P."/>
            <person name="Mortimer J.C."/>
            <person name="Mutuku J.M."/>
            <person name="Nomura T."/>
            <person name="Sasaki-Sekimoto Y."/>
            <person name="Seto Y."/>
            <person name="Wang Y."/>
            <person name="Wakatake T."/>
            <person name="Sakakibara H."/>
            <person name="Demura T."/>
            <person name="Yamaguchi S."/>
            <person name="Yoneyama K."/>
            <person name="Manabe R.I."/>
            <person name="Nelson D.C."/>
            <person name="Schulman A.H."/>
            <person name="Timko M.P."/>
            <person name="dePamphilis C.W."/>
            <person name="Choi D."/>
            <person name="Shirasu K."/>
        </authorList>
    </citation>
    <scope>NUCLEOTIDE SEQUENCE [LARGE SCALE GENOMIC DNA]</scope>
    <source>
        <strain evidence="12">cv. UVA1</strain>
    </source>
</reference>
<keyword evidence="6" id="KW-0326">Glycosidase</keyword>
<organism evidence="11 12">
    <name type="scientific">Striga asiatica</name>
    <name type="common">Asiatic witchweed</name>
    <name type="synonym">Buchnera asiatica</name>
    <dbReference type="NCBI Taxonomy" id="4170"/>
    <lineage>
        <taxon>Eukaryota</taxon>
        <taxon>Viridiplantae</taxon>
        <taxon>Streptophyta</taxon>
        <taxon>Embryophyta</taxon>
        <taxon>Tracheophyta</taxon>
        <taxon>Spermatophyta</taxon>
        <taxon>Magnoliopsida</taxon>
        <taxon>eudicotyledons</taxon>
        <taxon>Gunneridae</taxon>
        <taxon>Pentapetalae</taxon>
        <taxon>asterids</taxon>
        <taxon>lamiids</taxon>
        <taxon>Lamiales</taxon>
        <taxon>Orobanchaceae</taxon>
        <taxon>Buchnereae</taxon>
        <taxon>Striga</taxon>
    </lineage>
</organism>
<comment type="catalytic activity">
    <reaction evidence="7">
        <text>breaks a beta-(1-&gt;4) bond in the backbone of a xyloglucan and transfers the xyloglucanyl segment on to O-4 of the non-reducing terminal glucose residue of an acceptor, which can be a xyloglucan or an oligosaccharide of xyloglucan.</text>
        <dbReference type="EC" id="2.4.1.207"/>
    </reaction>
</comment>
<dbReference type="GO" id="GO:0010411">
    <property type="term" value="P:xyloglucan metabolic process"/>
    <property type="evidence" value="ECO:0007669"/>
    <property type="project" value="InterPro"/>
</dbReference>
<dbReference type="EC" id="2.4.1.207" evidence="1"/>